<evidence type="ECO:0000313" key="1">
    <source>
        <dbReference type="EMBL" id="PPQ88413.1"/>
    </source>
</evidence>
<reference evidence="1 2" key="1">
    <citation type="journal article" date="2018" name="Evol. Lett.">
        <title>Horizontal gene cluster transfer increased hallucinogenic mushroom diversity.</title>
        <authorList>
            <person name="Reynolds H.T."/>
            <person name="Vijayakumar V."/>
            <person name="Gluck-Thaler E."/>
            <person name="Korotkin H.B."/>
            <person name="Matheny P.B."/>
            <person name="Slot J.C."/>
        </authorList>
    </citation>
    <scope>NUCLEOTIDE SEQUENCE [LARGE SCALE GENOMIC DNA]</scope>
    <source>
        <strain evidence="1 2">2631</strain>
    </source>
</reference>
<name>A0A409XCA7_PSICY</name>
<dbReference type="AlphaFoldDB" id="A0A409XCA7"/>
<evidence type="ECO:0000313" key="2">
    <source>
        <dbReference type="Proteomes" id="UP000283269"/>
    </source>
</evidence>
<comment type="caution">
    <text evidence="1">The sequence shown here is derived from an EMBL/GenBank/DDBJ whole genome shotgun (WGS) entry which is preliminary data.</text>
</comment>
<dbReference type="EMBL" id="NHYD01002088">
    <property type="protein sequence ID" value="PPQ88413.1"/>
    <property type="molecule type" value="Genomic_DNA"/>
</dbReference>
<dbReference type="Proteomes" id="UP000283269">
    <property type="component" value="Unassembled WGS sequence"/>
</dbReference>
<organism evidence="1 2">
    <name type="scientific">Psilocybe cyanescens</name>
    <dbReference type="NCBI Taxonomy" id="93625"/>
    <lineage>
        <taxon>Eukaryota</taxon>
        <taxon>Fungi</taxon>
        <taxon>Dikarya</taxon>
        <taxon>Basidiomycota</taxon>
        <taxon>Agaricomycotina</taxon>
        <taxon>Agaricomycetes</taxon>
        <taxon>Agaricomycetidae</taxon>
        <taxon>Agaricales</taxon>
        <taxon>Agaricineae</taxon>
        <taxon>Strophariaceae</taxon>
        <taxon>Psilocybe</taxon>
    </lineage>
</organism>
<dbReference type="InParanoid" id="A0A409XCA7"/>
<gene>
    <name evidence="1" type="ORF">CVT25_011292</name>
</gene>
<protein>
    <submittedName>
        <fullName evidence="1">Uncharacterized protein</fullName>
    </submittedName>
</protein>
<keyword evidence="2" id="KW-1185">Reference proteome</keyword>
<accession>A0A409XCA7</accession>
<proteinExistence type="predicted"/>
<sequence length="89" mass="9987">MQELTLTAFWDEAAFVVESLSKVEYDIFVFGKINDPSFGIQQDFALWHSGDGGGRKKASEISGELAWDLNVEMQRLLDQGMMDEPVQAT</sequence>